<dbReference type="Gene3D" id="3.40.390.10">
    <property type="entry name" value="Collagenase (Catalytic Domain)"/>
    <property type="match status" value="1"/>
</dbReference>
<evidence type="ECO:0000256" key="4">
    <source>
        <dbReference type="ARBA" id="ARBA00022723"/>
    </source>
</evidence>
<keyword evidence="8" id="KW-0472">Membrane</keyword>
<evidence type="ECO:0000256" key="8">
    <source>
        <dbReference type="SAM" id="Phobius"/>
    </source>
</evidence>
<dbReference type="InterPro" id="IPR024079">
    <property type="entry name" value="MetalloPept_cat_dom_sf"/>
</dbReference>
<dbReference type="STRING" id="679926.Mpet_2495"/>
<keyword evidence="6" id="KW-0862">Zinc</keyword>
<evidence type="ECO:0000256" key="2">
    <source>
        <dbReference type="ARBA" id="ARBA00006040"/>
    </source>
</evidence>
<evidence type="ECO:0000313" key="10">
    <source>
        <dbReference type="EMBL" id="ADN37239.1"/>
    </source>
</evidence>
<dbReference type="PANTHER" id="PTHR11804:SF84">
    <property type="entry name" value="SACCHAROLYSIN"/>
    <property type="match status" value="1"/>
</dbReference>
<evidence type="ECO:0000259" key="9">
    <source>
        <dbReference type="Pfam" id="PF01432"/>
    </source>
</evidence>
<dbReference type="PANTHER" id="PTHR11804">
    <property type="entry name" value="PROTEASE M3 THIMET OLIGOPEPTIDASE-RELATED"/>
    <property type="match status" value="1"/>
</dbReference>
<dbReference type="InterPro" id="IPR024080">
    <property type="entry name" value="Neurolysin/TOP_N"/>
</dbReference>
<dbReference type="GO" id="GO:0004222">
    <property type="term" value="F:metalloendopeptidase activity"/>
    <property type="evidence" value="ECO:0007669"/>
    <property type="project" value="InterPro"/>
</dbReference>
<evidence type="ECO:0000256" key="1">
    <source>
        <dbReference type="ARBA" id="ARBA00001947"/>
    </source>
</evidence>
<dbReference type="Pfam" id="PF01432">
    <property type="entry name" value="Peptidase_M3"/>
    <property type="match status" value="1"/>
</dbReference>
<dbReference type="InterPro" id="IPR045090">
    <property type="entry name" value="Pept_M3A_M3B"/>
</dbReference>
<name>E1REZ5_METP4</name>
<protein>
    <submittedName>
        <fullName evidence="10">Thimet oligopeptidase</fullName>
        <ecNumber evidence="10">3.4.24.15</ecNumber>
    </submittedName>
</protein>
<evidence type="ECO:0000256" key="6">
    <source>
        <dbReference type="ARBA" id="ARBA00022833"/>
    </source>
</evidence>
<dbReference type="Proteomes" id="UP000006565">
    <property type="component" value="Chromosome"/>
</dbReference>
<keyword evidence="11" id="KW-1185">Reference proteome</keyword>
<feature type="transmembrane region" description="Helical" evidence="8">
    <location>
        <begin position="12"/>
        <end position="35"/>
    </location>
</feature>
<proteinExistence type="inferred from homology"/>
<comment type="similarity">
    <text evidence="2">Belongs to the peptidase M3 family.</text>
</comment>
<dbReference type="OrthoDB" id="110158at2157"/>
<dbReference type="Gene3D" id="1.20.1050.40">
    <property type="entry name" value="Endopeptidase. Chain P, domain 1"/>
    <property type="match status" value="1"/>
</dbReference>
<dbReference type="GO" id="GO:0006518">
    <property type="term" value="P:peptide metabolic process"/>
    <property type="evidence" value="ECO:0007669"/>
    <property type="project" value="TreeGrafter"/>
</dbReference>
<organism evidence="10 11">
    <name type="scientific">Methanolacinia petrolearia (strain DSM 11571 / OCM 486 / SEBR 4847)</name>
    <name type="common">Methanoplanus petrolearius</name>
    <dbReference type="NCBI Taxonomy" id="679926"/>
    <lineage>
        <taxon>Archaea</taxon>
        <taxon>Methanobacteriati</taxon>
        <taxon>Methanobacteriota</taxon>
        <taxon>Stenosarchaea group</taxon>
        <taxon>Methanomicrobia</taxon>
        <taxon>Methanomicrobiales</taxon>
        <taxon>Methanomicrobiaceae</taxon>
        <taxon>Methanolacinia</taxon>
    </lineage>
</organism>
<dbReference type="CDD" id="cd06455">
    <property type="entry name" value="M3A_TOP"/>
    <property type="match status" value="1"/>
</dbReference>
<dbReference type="RefSeq" id="WP_013330412.1">
    <property type="nucleotide sequence ID" value="NC_014507.1"/>
</dbReference>
<dbReference type="SUPFAM" id="SSF55486">
    <property type="entry name" value="Metalloproteases ('zincins'), catalytic domain"/>
    <property type="match status" value="1"/>
</dbReference>
<dbReference type="eggNOG" id="arCOG04758">
    <property type="taxonomic scope" value="Archaea"/>
</dbReference>
<dbReference type="KEGG" id="mpi:Mpet_2495"/>
<reference evidence="10 11" key="1">
    <citation type="journal article" date="2010" name="Stand. Genomic Sci.">
        <title>Complete genome sequence of Methanoplanus petrolearius type strain (SEBR 4847).</title>
        <authorList>
            <person name="Brambilla E."/>
            <person name="Djao O.D."/>
            <person name="Daligault H."/>
            <person name="Lapidus A."/>
            <person name="Lucas S."/>
            <person name="Hammon N."/>
            <person name="Nolan M."/>
            <person name="Tice H."/>
            <person name="Cheng J.F."/>
            <person name="Han C."/>
            <person name="Tapia R."/>
            <person name="Goodwin L."/>
            <person name="Pitluck S."/>
            <person name="Liolios K."/>
            <person name="Ivanova N."/>
            <person name="Mavromatis K."/>
            <person name="Mikhailova N."/>
            <person name="Pati A."/>
            <person name="Chen A."/>
            <person name="Palaniappan K."/>
            <person name="Land M."/>
            <person name="Hauser L."/>
            <person name="Chang Y.J."/>
            <person name="Jeffries C.D."/>
            <person name="Rohde M."/>
            <person name="Spring S."/>
            <person name="Sikorski J."/>
            <person name="Goker M."/>
            <person name="Woyke T."/>
            <person name="Bristow J."/>
            <person name="Eisen J.A."/>
            <person name="Markowitz V."/>
            <person name="Hugenholtz P."/>
            <person name="Kyrpides N.C."/>
            <person name="Klenk H.P."/>
        </authorList>
    </citation>
    <scope>NUCLEOTIDE SEQUENCE [LARGE SCALE GENOMIC DNA]</scope>
    <source>
        <strain evidence="11">DSM 11571 / OCM 486 / SEBR 4847</strain>
    </source>
</reference>
<gene>
    <name evidence="10" type="ordered locus">Mpet_2495</name>
</gene>
<keyword evidence="3" id="KW-0645">Protease</keyword>
<dbReference type="EMBL" id="CP002117">
    <property type="protein sequence ID" value="ADN37239.1"/>
    <property type="molecule type" value="Genomic_DNA"/>
</dbReference>
<dbReference type="InterPro" id="IPR001567">
    <property type="entry name" value="Pept_M3A_M3B_dom"/>
</dbReference>
<evidence type="ECO:0000256" key="7">
    <source>
        <dbReference type="ARBA" id="ARBA00023049"/>
    </source>
</evidence>
<keyword evidence="4" id="KW-0479">Metal-binding</keyword>
<feature type="domain" description="Peptidase M3A/M3B catalytic" evidence="9">
    <location>
        <begin position="241"/>
        <end position="681"/>
    </location>
</feature>
<keyword evidence="7" id="KW-0482">Metalloprotease</keyword>
<keyword evidence="8" id="KW-1133">Transmembrane helix</keyword>
<dbReference type="InterPro" id="IPR024077">
    <property type="entry name" value="Neurolysin/TOP_dom2"/>
</dbReference>
<dbReference type="HOGENOM" id="CLU_001805_2_0_2"/>
<evidence type="ECO:0000313" key="11">
    <source>
        <dbReference type="Proteomes" id="UP000006565"/>
    </source>
</evidence>
<dbReference type="GeneID" id="9744988"/>
<dbReference type="AlphaFoldDB" id="E1REZ5"/>
<sequence length="698" mass="78338" precursor="true">MRDDITICRSRRILYGVFLAAFILSATGFFLPVLADESLSPIRAEYSAGEITILSDEARESANESLNAIAAIPTDERTFENTVVAFDSVMTDYGDAVSPLTIMGYLSPDPEIAAEGMDADIAQSKFYIEVYTRSDLYDALKSVEDKVPETPVEQRLYKIIIDEFEHNGLGLPEENLTRVKEMNAELSAIKTEFNSNLNNDNSSITFTGEELEGLPDEDLSSFSRTPEGDYIAIVTQDYSTVMTYADNGDTRRRMYEAYNDVQGEANTPLLEEAIVLRENIAKEMGFSTWADYTIRNRMAENATVVMEFLDSLKEPLSEKIEEETAILLEIKQEIDPSATEIRPWDIRYLEHILVMRDYNYDVAEFKKYFPAENVIDGVFNTTGMLFGVDFNEVSDAPVWSPDVRLFEVSNRSDNRTLGYLYLDLYHRDGKYTGYATSQLISGREKNGTYSLPVAIIIGSYDAPEGDNRTLFRPSDIWTMFHETGHAMNVILTTSPYGILSGYKSSMDFCETPSQALEEWAYDRDVLESISAKDGNSSDKIPEELAGQAIAARSVGMGYEYGYQLLFSLADMYYHTADGPVNTTEVWHDASEEILGLDEPEGLHPAATFSHIMDQYDAGYYSYLWSKVYAQDIVDEFKENGMTNETLGLKLRNDVYSQGNMADGMTLLDNFLGHEPGIDSLYDFIGLNVSNVPNETAAA</sequence>
<evidence type="ECO:0000256" key="5">
    <source>
        <dbReference type="ARBA" id="ARBA00022801"/>
    </source>
</evidence>
<accession>E1REZ5</accession>
<dbReference type="GO" id="GO:0046872">
    <property type="term" value="F:metal ion binding"/>
    <property type="evidence" value="ECO:0007669"/>
    <property type="project" value="UniProtKB-KW"/>
</dbReference>
<dbReference type="GO" id="GO:0006508">
    <property type="term" value="P:proteolysis"/>
    <property type="evidence" value="ECO:0007669"/>
    <property type="project" value="UniProtKB-KW"/>
</dbReference>
<evidence type="ECO:0000256" key="3">
    <source>
        <dbReference type="ARBA" id="ARBA00022670"/>
    </source>
</evidence>
<comment type="cofactor">
    <cofactor evidence="1">
        <name>Zn(2+)</name>
        <dbReference type="ChEBI" id="CHEBI:29105"/>
    </cofactor>
</comment>
<dbReference type="EC" id="3.4.24.15" evidence="10"/>
<dbReference type="Gene3D" id="1.10.1370.10">
    <property type="entry name" value="Neurolysin, domain 3"/>
    <property type="match status" value="1"/>
</dbReference>
<keyword evidence="8" id="KW-0812">Transmembrane</keyword>
<keyword evidence="5 10" id="KW-0378">Hydrolase</keyword>